<keyword evidence="7" id="KW-1185">Reference proteome</keyword>
<evidence type="ECO:0000256" key="1">
    <source>
        <dbReference type="ARBA" id="ARBA00009437"/>
    </source>
</evidence>
<dbReference type="SUPFAM" id="SSF46785">
    <property type="entry name" value="Winged helix' DNA-binding domain"/>
    <property type="match status" value="1"/>
</dbReference>
<dbReference type="AlphaFoldDB" id="A0A853FXS0"/>
<sequence length="300" mass="33437">MNLTFRQIECFRHVMLLESTVAAADALRISQSSVSRAITKLEEEVGFNLFTRDGNRMKPTHDADVLYQAVARTIDGLTEIGRTARAIQSRRLGRIRIICLPALLETTVAKIVGEFALRHPDLRFEIEMGGMARVMEEVGKGRFELGIGAPPGDSPEVRSVVLDKRPVCAVAPKDLKIGRDGVVSWPELARHRMIVLLPGSPFRERIDRQFEALSLAPNFVIEACTQQAALQLVRAGAGVSLVDAKCVASEETKKDVQTLELDAPMFWESCLIFPRHELPSHAISTFIQFLRRSTESSIRY</sequence>
<dbReference type="Gene3D" id="1.10.10.10">
    <property type="entry name" value="Winged helix-like DNA-binding domain superfamily/Winged helix DNA-binding domain"/>
    <property type="match status" value="1"/>
</dbReference>
<evidence type="ECO:0000313" key="7">
    <source>
        <dbReference type="Proteomes" id="UP000559809"/>
    </source>
</evidence>
<protein>
    <submittedName>
        <fullName evidence="6">LysR family transcriptional regulator</fullName>
    </submittedName>
</protein>
<evidence type="ECO:0000313" key="6">
    <source>
        <dbReference type="EMBL" id="NYT48907.1"/>
    </source>
</evidence>
<dbReference type="PRINTS" id="PR00039">
    <property type="entry name" value="HTHLYSR"/>
</dbReference>
<keyword evidence="4" id="KW-0804">Transcription</keyword>
<keyword evidence="2" id="KW-0805">Transcription regulation</keyword>
<evidence type="ECO:0000256" key="4">
    <source>
        <dbReference type="ARBA" id="ARBA00023163"/>
    </source>
</evidence>
<dbReference type="GO" id="GO:0003700">
    <property type="term" value="F:DNA-binding transcription factor activity"/>
    <property type="evidence" value="ECO:0007669"/>
    <property type="project" value="InterPro"/>
</dbReference>
<evidence type="ECO:0000256" key="2">
    <source>
        <dbReference type="ARBA" id="ARBA00023015"/>
    </source>
</evidence>
<comment type="similarity">
    <text evidence="1">Belongs to the LysR transcriptional regulatory family.</text>
</comment>
<dbReference type="GO" id="GO:0005829">
    <property type="term" value="C:cytosol"/>
    <property type="evidence" value="ECO:0007669"/>
    <property type="project" value="TreeGrafter"/>
</dbReference>
<dbReference type="InterPro" id="IPR036388">
    <property type="entry name" value="WH-like_DNA-bd_sf"/>
</dbReference>
<name>A0A853FXS0_9BURK</name>
<feature type="domain" description="HTH lysR-type" evidence="5">
    <location>
        <begin position="3"/>
        <end position="60"/>
    </location>
</feature>
<dbReference type="SUPFAM" id="SSF53850">
    <property type="entry name" value="Periplasmic binding protein-like II"/>
    <property type="match status" value="1"/>
</dbReference>
<reference evidence="6 7" key="1">
    <citation type="submission" date="2020-07" db="EMBL/GenBank/DDBJ databases">
        <title>Taxonomic revisions and descriptions of new bacterial species based on genomic comparisons in the high-G+C-content subgroup of the family Alcaligenaceae.</title>
        <authorList>
            <person name="Szabo A."/>
            <person name="Felfoldi T."/>
        </authorList>
    </citation>
    <scope>NUCLEOTIDE SEQUENCE [LARGE SCALE GENOMIC DNA]</scope>
    <source>
        <strain evidence="6 7">LMG 24012</strain>
    </source>
</reference>
<dbReference type="InterPro" id="IPR000847">
    <property type="entry name" value="LysR_HTH_N"/>
</dbReference>
<dbReference type="EMBL" id="JACCEM010000003">
    <property type="protein sequence ID" value="NYT48907.1"/>
    <property type="molecule type" value="Genomic_DNA"/>
</dbReference>
<comment type="caution">
    <text evidence="6">The sequence shown here is derived from an EMBL/GenBank/DDBJ whole genome shotgun (WGS) entry which is preliminary data.</text>
</comment>
<dbReference type="PANTHER" id="PTHR30419">
    <property type="entry name" value="HTH-TYPE TRANSCRIPTIONAL REGULATOR YBHD"/>
    <property type="match status" value="1"/>
</dbReference>
<keyword evidence="3" id="KW-0238">DNA-binding</keyword>
<dbReference type="GO" id="GO:0003677">
    <property type="term" value="F:DNA binding"/>
    <property type="evidence" value="ECO:0007669"/>
    <property type="project" value="UniProtKB-KW"/>
</dbReference>
<dbReference type="RefSeq" id="WP_180154211.1">
    <property type="nucleotide sequence ID" value="NZ_JACCEM010000003.1"/>
</dbReference>
<gene>
    <name evidence="6" type="ORF">H0A72_06240</name>
</gene>
<dbReference type="Proteomes" id="UP000559809">
    <property type="component" value="Unassembled WGS sequence"/>
</dbReference>
<proteinExistence type="inferred from homology"/>
<dbReference type="InterPro" id="IPR050950">
    <property type="entry name" value="HTH-type_LysR_regulators"/>
</dbReference>
<accession>A0A853FXS0</accession>
<dbReference type="Pfam" id="PF00126">
    <property type="entry name" value="HTH_1"/>
    <property type="match status" value="1"/>
</dbReference>
<dbReference type="InterPro" id="IPR005119">
    <property type="entry name" value="LysR_subst-bd"/>
</dbReference>
<organism evidence="6 7">
    <name type="scientific">Parapusillimonas granuli</name>
    <dbReference type="NCBI Taxonomy" id="380911"/>
    <lineage>
        <taxon>Bacteria</taxon>
        <taxon>Pseudomonadati</taxon>
        <taxon>Pseudomonadota</taxon>
        <taxon>Betaproteobacteria</taxon>
        <taxon>Burkholderiales</taxon>
        <taxon>Alcaligenaceae</taxon>
        <taxon>Parapusillimonas</taxon>
    </lineage>
</organism>
<evidence type="ECO:0000259" key="5">
    <source>
        <dbReference type="PROSITE" id="PS50931"/>
    </source>
</evidence>
<dbReference type="CDD" id="cd05466">
    <property type="entry name" value="PBP2_LTTR_substrate"/>
    <property type="match status" value="1"/>
</dbReference>
<dbReference type="PROSITE" id="PS50931">
    <property type="entry name" value="HTH_LYSR"/>
    <property type="match status" value="1"/>
</dbReference>
<dbReference type="PANTHER" id="PTHR30419:SF8">
    <property type="entry name" value="NITROGEN ASSIMILATION TRANSCRIPTIONAL ACTIVATOR-RELATED"/>
    <property type="match status" value="1"/>
</dbReference>
<dbReference type="Gene3D" id="3.40.190.290">
    <property type="match status" value="1"/>
</dbReference>
<dbReference type="InterPro" id="IPR036390">
    <property type="entry name" value="WH_DNA-bd_sf"/>
</dbReference>
<evidence type="ECO:0000256" key="3">
    <source>
        <dbReference type="ARBA" id="ARBA00023125"/>
    </source>
</evidence>
<dbReference type="Pfam" id="PF03466">
    <property type="entry name" value="LysR_substrate"/>
    <property type="match status" value="1"/>
</dbReference>